<reference evidence="2 3" key="1">
    <citation type="submission" date="2018-11" db="EMBL/GenBank/DDBJ databases">
        <authorList>
            <person name="Zhou Z."/>
            <person name="Wang G."/>
        </authorList>
    </citation>
    <scope>NUCLEOTIDE SEQUENCE [LARGE SCALE GENOMIC DNA]</scope>
    <source>
        <strain evidence="2 3">KCTC42998</strain>
    </source>
</reference>
<dbReference type="EMBL" id="RQJP01000001">
    <property type="protein sequence ID" value="RRB18354.1"/>
    <property type="molecule type" value="Genomic_DNA"/>
</dbReference>
<dbReference type="RefSeq" id="WP_124905870.1">
    <property type="nucleotide sequence ID" value="NZ_RQJP01000001.1"/>
</dbReference>
<organism evidence="2 3">
    <name type="scientific">Larkinella knui</name>
    <dbReference type="NCBI Taxonomy" id="2025310"/>
    <lineage>
        <taxon>Bacteria</taxon>
        <taxon>Pseudomonadati</taxon>
        <taxon>Bacteroidota</taxon>
        <taxon>Cytophagia</taxon>
        <taxon>Cytophagales</taxon>
        <taxon>Spirosomataceae</taxon>
        <taxon>Larkinella</taxon>
    </lineage>
</organism>
<dbReference type="AlphaFoldDB" id="A0A3P1CZM9"/>
<proteinExistence type="predicted"/>
<evidence type="ECO:0000256" key="1">
    <source>
        <dbReference type="SAM" id="Phobius"/>
    </source>
</evidence>
<feature type="transmembrane region" description="Helical" evidence="1">
    <location>
        <begin position="69"/>
        <end position="87"/>
    </location>
</feature>
<dbReference type="OrthoDB" id="1160343at2"/>
<keyword evidence="1" id="KW-0812">Transmembrane</keyword>
<accession>A0A3P1CZM9</accession>
<comment type="caution">
    <text evidence="2">The sequence shown here is derived from an EMBL/GenBank/DDBJ whole genome shotgun (WGS) entry which is preliminary data.</text>
</comment>
<sequence>MDPIPPKVIFRPVWHMPYCLLTTAVVVGTVVLHWFAHWLTSELLGEHFSPNLNPAHFVRHVYVQAWHEIPITLAGPIFTVVQAIYFYNQLKRSRDMLLYPCLLAPVVMRILAGVMNVVNPNDEGRISSLLGWGLYTLPVITGLFLFYLVVRISIVCQINFKLNVQNIVLVIFISYFIFK</sequence>
<evidence type="ECO:0000313" key="3">
    <source>
        <dbReference type="Proteomes" id="UP000274271"/>
    </source>
</evidence>
<feature type="transmembrane region" description="Helical" evidence="1">
    <location>
        <begin position="12"/>
        <end position="36"/>
    </location>
</feature>
<feature type="transmembrane region" description="Helical" evidence="1">
    <location>
        <begin position="130"/>
        <end position="150"/>
    </location>
</feature>
<gene>
    <name evidence="2" type="ORF">EHT87_08820</name>
</gene>
<keyword evidence="1" id="KW-0472">Membrane</keyword>
<keyword evidence="3" id="KW-1185">Reference proteome</keyword>
<name>A0A3P1CZM9_9BACT</name>
<evidence type="ECO:0000313" key="2">
    <source>
        <dbReference type="EMBL" id="RRB18354.1"/>
    </source>
</evidence>
<feature type="transmembrane region" description="Helical" evidence="1">
    <location>
        <begin position="96"/>
        <end position="118"/>
    </location>
</feature>
<dbReference type="Proteomes" id="UP000274271">
    <property type="component" value="Unassembled WGS sequence"/>
</dbReference>
<protein>
    <submittedName>
        <fullName evidence="2">Uncharacterized protein</fullName>
    </submittedName>
</protein>
<feature type="transmembrane region" description="Helical" evidence="1">
    <location>
        <begin position="162"/>
        <end position="178"/>
    </location>
</feature>
<keyword evidence="1" id="KW-1133">Transmembrane helix</keyword>